<dbReference type="NCBIfam" id="TIGR01522">
    <property type="entry name" value="ATPase-IIA2_Ca"/>
    <property type="match status" value="1"/>
</dbReference>
<keyword evidence="8 18" id="KW-0812">Transmembrane</keyword>
<dbReference type="SUPFAM" id="SSF56784">
    <property type="entry name" value="HAD-like"/>
    <property type="match status" value="1"/>
</dbReference>
<dbReference type="PROSITE" id="PS00154">
    <property type="entry name" value="ATPASE_E1_E2"/>
    <property type="match status" value="1"/>
</dbReference>
<dbReference type="Gene3D" id="1.20.1110.10">
    <property type="entry name" value="Calcium-transporting ATPase, transmembrane domain"/>
    <property type="match status" value="1"/>
</dbReference>
<reference evidence="20 23" key="2">
    <citation type="submission" date="2020-07" db="EMBL/GenBank/DDBJ databases">
        <authorList>
            <person name="Feng H."/>
        </authorList>
    </citation>
    <scope>NUCLEOTIDE SEQUENCE [LARGE SCALE GENOMIC DNA]</scope>
    <source>
        <strain evidence="20">S-12</strain>
        <strain evidence="23">s-12</strain>
    </source>
</reference>
<dbReference type="PANTHER" id="PTHR43294:SF21">
    <property type="entry name" value="CATION TRANSPORTING ATPASE"/>
    <property type="match status" value="1"/>
</dbReference>
<dbReference type="InterPro" id="IPR036412">
    <property type="entry name" value="HAD-like_sf"/>
</dbReference>
<dbReference type="GO" id="GO:0036376">
    <property type="term" value="P:sodium ion export across plasma membrane"/>
    <property type="evidence" value="ECO:0007669"/>
    <property type="project" value="TreeGrafter"/>
</dbReference>
<dbReference type="Gene3D" id="2.70.150.10">
    <property type="entry name" value="Calcium-transporting ATPase, cytoplasmic transduction domain A"/>
    <property type="match status" value="1"/>
</dbReference>
<dbReference type="InterPro" id="IPR006068">
    <property type="entry name" value="ATPase_P-typ_cation-transptr_C"/>
</dbReference>
<dbReference type="NCBIfam" id="TIGR01494">
    <property type="entry name" value="ATPase_P-type"/>
    <property type="match status" value="4"/>
</dbReference>
<keyword evidence="15" id="KW-0406">Ion transport</keyword>
<dbReference type="GO" id="GO:0046872">
    <property type="term" value="F:metal ion binding"/>
    <property type="evidence" value="ECO:0007669"/>
    <property type="project" value="UniProtKB-KW"/>
</dbReference>
<evidence type="ECO:0000256" key="9">
    <source>
        <dbReference type="ARBA" id="ARBA00022723"/>
    </source>
</evidence>
<dbReference type="EMBL" id="JAAIWN010000030">
    <property type="protein sequence ID" value="NEY82260.1"/>
    <property type="molecule type" value="Genomic_DNA"/>
</dbReference>
<evidence type="ECO:0000259" key="19">
    <source>
        <dbReference type="SMART" id="SM00831"/>
    </source>
</evidence>
<dbReference type="Gene3D" id="3.40.1110.10">
    <property type="entry name" value="Calcium-transporting ATPase, cytoplasmic domain N"/>
    <property type="match status" value="1"/>
</dbReference>
<dbReference type="InterPro" id="IPR023298">
    <property type="entry name" value="ATPase_P-typ_TM_dom_sf"/>
</dbReference>
<evidence type="ECO:0000256" key="8">
    <source>
        <dbReference type="ARBA" id="ARBA00022692"/>
    </source>
</evidence>
<evidence type="ECO:0000313" key="23">
    <source>
        <dbReference type="Proteomes" id="UP000570010"/>
    </source>
</evidence>
<dbReference type="SUPFAM" id="SSF81665">
    <property type="entry name" value="Calcium ATPase, transmembrane domain M"/>
    <property type="match status" value="1"/>
</dbReference>
<keyword evidence="7" id="KW-0109">Calcium transport</keyword>
<dbReference type="InterPro" id="IPR006413">
    <property type="entry name" value="P-type_ATPase_IIA_PMR1"/>
</dbReference>
<proteinExistence type="inferred from homology"/>
<dbReference type="Pfam" id="PF13246">
    <property type="entry name" value="Cation_ATPase"/>
    <property type="match status" value="1"/>
</dbReference>
<evidence type="ECO:0000256" key="2">
    <source>
        <dbReference type="ARBA" id="ARBA00005675"/>
    </source>
</evidence>
<dbReference type="Pfam" id="PF00690">
    <property type="entry name" value="Cation_ATPase_N"/>
    <property type="match status" value="1"/>
</dbReference>
<evidence type="ECO:0000256" key="3">
    <source>
        <dbReference type="ARBA" id="ARBA00012790"/>
    </source>
</evidence>
<dbReference type="RefSeq" id="WP_163242682.1">
    <property type="nucleotide sequence ID" value="NZ_JAAIWN010000030.1"/>
</dbReference>
<dbReference type="PRINTS" id="PR00120">
    <property type="entry name" value="HATPASE"/>
</dbReference>
<dbReference type="GO" id="GO:1902600">
    <property type="term" value="P:proton transmembrane transport"/>
    <property type="evidence" value="ECO:0007669"/>
    <property type="project" value="TreeGrafter"/>
</dbReference>
<comment type="similarity">
    <text evidence="2">Belongs to the cation transport ATPase (P-type) (TC 3.A.3) family. Type IIA subfamily.</text>
</comment>
<keyword evidence="6" id="KW-0597">Phosphoprotein</keyword>
<evidence type="ECO:0000256" key="10">
    <source>
        <dbReference type="ARBA" id="ARBA00022741"/>
    </source>
</evidence>
<evidence type="ECO:0000256" key="6">
    <source>
        <dbReference type="ARBA" id="ARBA00022553"/>
    </source>
</evidence>
<dbReference type="InterPro" id="IPR044492">
    <property type="entry name" value="P_typ_ATPase_HD_dom"/>
</dbReference>
<dbReference type="PANTHER" id="PTHR43294">
    <property type="entry name" value="SODIUM/POTASSIUM-TRANSPORTING ATPASE SUBUNIT ALPHA"/>
    <property type="match status" value="1"/>
</dbReference>
<evidence type="ECO:0000313" key="21">
    <source>
        <dbReference type="EMBL" id="NEY82260.1"/>
    </source>
</evidence>
<evidence type="ECO:0000256" key="12">
    <source>
        <dbReference type="ARBA" id="ARBA00022840"/>
    </source>
</evidence>
<comment type="caution">
    <text evidence="21">The sequence shown here is derived from an EMBL/GenBank/DDBJ whole genome shotgun (WGS) entry which is preliminary data.</text>
</comment>
<dbReference type="Gene3D" id="3.40.50.1000">
    <property type="entry name" value="HAD superfamily/HAD-like"/>
    <property type="match status" value="1"/>
</dbReference>
<dbReference type="SFLD" id="SFLDS00003">
    <property type="entry name" value="Haloacid_Dehalogenase"/>
    <property type="match status" value="1"/>
</dbReference>
<evidence type="ECO:0000256" key="11">
    <source>
        <dbReference type="ARBA" id="ARBA00022837"/>
    </source>
</evidence>
<dbReference type="GO" id="GO:0016887">
    <property type="term" value="F:ATP hydrolysis activity"/>
    <property type="evidence" value="ECO:0007669"/>
    <property type="project" value="InterPro"/>
</dbReference>
<evidence type="ECO:0000256" key="15">
    <source>
        <dbReference type="ARBA" id="ARBA00023065"/>
    </source>
</evidence>
<dbReference type="InterPro" id="IPR001757">
    <property type="entry name" value="P_typ_ATPase"/>
</dbReference>
<dbReference type="Proteomes" id="UP000570010">
    <property type="component" value="Unassembled WGS sequence"/>
</dbReference>
<dbReference type="FunFam" id="3.40.50.1000:FF:000001">
    <property type="entry name" value="Phospholipid-transporting ATPase IC"/>
    <property type="match status" value="1"/>
</dbReference>
<evidence type="ECO:0000256" key="18">
    <source>
        <dbReference type="SAM" id="Phobius"/>
    </source>
</evidence>
<dbReference type="CDD" id="cd02089">
    <property type="entry name" value="P-type_ATPase_Ca_prok"/>
    <property type="match status" value="1"/>
</dbReference>
<keyword evidence="16 18" id="KW-0472">Membrane</keyword>
<reference evidence="21 22" key="1">
    <citation type="submission" date="2020-02" db="EMBL/GenBank/DDBJ databases">
        <title>Bacillus aquiflavi sp. nov., isolated from yellow water of strong flavor Chinese baijiu in Yibin region of China.</title>
        <authorList>
            <person name="Xie J."/>
        </authorList>
    </citation>
    <scope>NUCLEOTIDE SEQUENCE [LARGE SCALE GENOMIC DNA]</scope>
    <source>
        <strain evidence="21 22">3H-10</strain>
    </source>
</reference>
<evidence type="ECO:0000256" key="1">
    <source>
        <dbReference type="ARBA" id="ARBA00004651"/>
    </source>
</evidence>
<feature type="domain" description="Cation-transporting P-type ATPase N-terminal" evidence="19">
    <location>
        <begin position="1"/>
        <end position="75"/>
    </location>
</feature>
<keyword evidence="12" id="KW-0067">ATP-binding</keyword>
<evidence type="ECO:0000256" key="7">
    <source>
        <dbReference type="ARBA" id="ARBA00022568"/>
    </source>
</evidence>
<dbReference type="GO" id="GO:0006883">
    <property type="term" value="P:intracellular sodium ion homeostasis"/>
    <property type="evidence" value="ECO:0007669"/>
    <property type="project" value="TreeGrafter"/>
</dbReference>
<dbReference type="GO" id="GO:0005388">
    <property type="term" value="F:P-type calcium transporter activity"/>
    <property type="evidence" value="ECO:0007669"/>
    <property type="project" value="UniProtKB-EC"/>
</dbReference>
<evidence type="ECO:0000313" key="20">
    <source>
        <dbReference type="EMBL" id="MBA4538004.1"/>
    </source>
</evidence>
<keyword evidence="10" id="KW-0547">Nucleotide-binding</keyword>
<dbReference type="GO" id="GO:0005524">
    <property type="term" value="F:ATP binding"/>
    <property type="evidence" value="ECO:0007669"/>
    <property type="project" value="UniProtKB-KW"/>
</dbReference>
<dbReference type="InterPro" id="IPR008250">
    <property type="entry name" value="ATPase_P-typ_transduc_dom_A_sf"/>
</dbReference>
<keyword evidence="13" id="KW-1278">Translocase</keyword>
<dbReference type="InterPro" id="IPR050510">
    <property type="entry name" value="Cation_transp_ATPase_P-type"/>
</dbReference>
<keyword evidence="14 18" id="KW-1133">Transmembrane helix</keyword>
<feature type="transmembrane region" description="Helical" evidence="18">
    <location>
        <begin position="786"/>
        <end position="804"/>
    </location>
</feature>
<organism evidence="21 22">
    <name type="scientific">Bacillus aquiflavi</name>
    <dbReference type="NCBI Taxonomy" id="2672567"/>
    <lineage>
        <taxon>Bacteria</taxon>
        <taxon>Bacillati</taxon>
        <taxon>Bacillota</taxon>
        <taxon>Bacilli</taxon>
        <taxon>Bacillales</taxon>
        <taxon>Bacillaceae</taxon>
        <taxon>Bacillus</taxon>
    </lineage>
</organism>
<dbReference type="InterPro" id="IPR018303">
    <property type="entry name" value="ATPase_P-typ_P_site"/>
</dbReference>
<evidence type="ECO:0000256" key="4">
    <source>
        <dbReference type="ARBA" id="ARBA00022448"/>
    </source>
</evidence>
<evidence type="ECO:0000256" key="5">
    <source>
        <dbReference type="ARBA" id="ARBA00022475"/>
    </source>
</evidence>
<dbReference type="PRINTS" id="PR00119">
    <property type="entry name" value="CATATPASE"/>
</dbReference>
<evidence type="ECO:0000256" key="13">
    <source>
        <dbReference type="ARBA" id="ARBA00022967"/>
    </source>
</evidence>
<feature type="transmembrane region" description="Helical" evidence="18">
    <location>
        <begin position="243"/>
        <end position="263"/>
    </location>
</feature>
<dbReference type="FunFam" id="3.40.50.1000:FF:000028">
    <property type="entry name" value="Calcium-transporting P-type ATPase, putative"/>
    <property type="match status" value="1"/>
</dbReference>
<dbReference type="GO" id="GO:0030007">
    <property type="term" value="P:intracellular potassium ion homeostasis"/>
    <property type="evidence" value="ECO:0007669"/>
    <property type="project" value="TreeGrafter"/>
</dbReference>
<dbReference type="FunFam" id="3.40.1110.10:FF:000053">
    <property type="entry name" value="Cation-transporting ATPase, E1-E2 family"/>
    <property type="match status" value="1"/>
</dbReference>
<dbReference type="GO" id="GO:1990573">
    <property type="term" value="P:potassium ion import across plasma membrane"/>
    <property type="evidence" value="ECO:0007669"/>
    <property type="project" value="TreeGrafter"/>
</dbReference>
<dbReference type="Pfam" id="PF00689">
    <property type="entry name" value="Cation_ATPase_C"/>
    <property type="match status" value="1"/>
</dbReference>
<dbReference type="AlphaFoldDB" id="A0A6B3VVG8"/>
<keyword evidence="9" id="KW-0479">Metal-binding</keyword>
<dbReference type="SMART" id="SM00831">
    <property type="entry name" value="Cation_ATPase_N"/>
    <property type="match status" value="1"/>
</dbReference>
<dbReference type="InterPro" id="IPR023214">
    <property type="entry name" value="HAD_sf"/>
</dbReference>
<feature type="transmembrane region" description="Helical" evidence="18">
    <location>
        <begin position="825"/>
        <end position="847"/>
    </location>
</feature>
<dbReference type="FunFam" id="2.70.150.10:FF:000016">
    <property type="entry name" value="Calcium-transporting P-type ATPase putative"/>
    <property type="match status" value="1"/>
</dbReference>
<dbReference type="Proteomes" id="UP000472971">
    <property type="component" value="Unassembled WGS sequence"/>
</dbReference>
<keyword evidence="22" id="KW-1185">Reference proteome</keyword>
<evidence type="ECO:0000256" key="14">
    <source>
        <dbReference type="ARBA" id="ARBA00022989"/>
    </source>
</evidence>
<feature type="transmembrane region" description="Helical" evidence="18">
    <location>
        <begin position="269"/>
        <end position="295"/>
    </location>
</feature>
<dbReference type="SFLD" id="SFLDF00027">
    <property type="entry name" value="p-type_atpase"/>
    <property type="match status" value="1"/>
</dbReference>
<dbReference type="EMBL" id="JACEIO010000032">
    <property type="protein sequence ID" value="MBA4538004.1"/>
    <property type="molecule type" value="Genomic_DNA"/>
</dbReference>
<keyword evidence="4" id="KW-0813">Transport</keyword>
<evidence type="ECO:0000313" key="22">
    <source>
        <dbReference type="Proteomes" id="UP000472971"/>
    </source>
</evidence>
<dbReference type="GO" id="GO:0005886">
    <property type="term" value="C:plasma membrane"/>
    <property type="evidence" value="ECO:0007669"/>
    <property type="project" value="UniProtKB-SubCell"/>
</dbReference>
<feature type="transmembrane region" description="Helical" evidence="18">
    <location>
        <begin position="859"/>
        <end position="877"/>
    </location>
</feature>
<dbReference type="GO" id="GO:0005391">
    <property type="term" value="F:P-type sodium:potassium-exchanging transporter activity"/>
    <property type="evidence" value="ECO:0007669"/>
    <property type="project" value="TreeGrafter"/>
</dbReference>
<comment type="subcellular location">
    <subcellularLocation>
        <location evidence="1">Cell membrane</location>
        <topology evidence="1">Multi-pass membrane protein</topology>
    </subcellularLocation>
</comment>
<dbReference type="SFLD" id="SFLDG00002">
    <property type="entry name" value="C1.7:_P-type_atpase_like"/>
    <property type="match status" value="1"/>
</dbReference>
<feature type="transmembrane region" description="Helical" evidence="18">
    <location>
        <begin position="697"/>
        <end position="717"/>
    </location>
</feature>
<feature type="transmembrane region" description="Helical" evidence="18">
    <location>
        <begin position="737"/>
        <end position="761"/>
    </location>
</feature>
<gene>
    <name evidence="21" type="ORF">G4D64_12275</name>
    <name evidence="20" type="ORF">H1Z61_12885</name>
</gene>
<dbReference type="InterPro" id="IPR004014">
    <property type="entry name" value="ATPase_P-typ_cation-transptr_N"/>
</dbReference>
<feature type="transmembrane region" description="Helical" evidence="18">
    <location>
        <begin position="50"/>
        <end position="73"/>
    </location>
</feature>
<evidence type="ECO:0000256" key="16">
    <source>
        <dbReference type="ARBA" id="ARBA00023136"/>
    </source>
</evidence>
<feature type="transmembrane region" description="Helical" evidence="18">
    <location>
        <begin position="79"/>
        <end position="95"/>
    </location>
</feature>
<keyword evidence="11" id="KW-0106">Calcium</keyword>
<protein>
    <recommendedName>
        <fullName evidence="3">P-type Ca(2+) transporter</fullName>
        <ecNumber evidence="3">7.2.2.10</ecNumber>
    </recommendedName>
</protein>
<accession>A0A6B3VVG8</accession>
<dbReference type="InterPro" id="IPR059000">
    <property type="entry name" value="ATPase_P-type_domA"/>
</dbReference>
<dbReference type="Pfam" id="PF00122">
    <property type="entry name" value="E1-E2_ATPase"/>
    <property type="match status" value="1"/>
</dbReference>
<dbReference type="SUPFAM" id="SSF81653">
    <property type="entry name" value="Calcium ATPase, transduction domain A"/>
    <property type="match status" value="1"/>
</dbReference>
<comment type="catalytic activity">
    <reaction evidence="17">
        <text>Ca(2+)(in) + ATP + H2O = Ca(2+)(out) + ADP + phosphate + H(+)</text>
        <dbReference type="Rhea" id="RHEA:18105"/>
        <dbReference type="ChEBI" id="CHEBI:15377"/>
        <dbReference type="ChEBI" id="CHEBI:15378"/>
        <dbReference type="ChEBI" id="CHEBI:29108"/>
        <dbReference type="ChEBI" id="CHEBI:30616"/>
        <dbReference type="ChEBI" id="CHEBI:43474"/>
        <dbReference type="ChEBI" id="CHEBI:456216"/>
        <dbReference type="EC" id="7.2.2.10"/>
    </reaction>
</comment>
<name>A0A6B3VVG8_9BACI</name>
<sequence>MWYKKEIDETVQTLKTNLEAGLTNDEAKKRLEQYGPNTFQESKRPTLLKLLWEQMNSLLIYILMGAALISLVVGEVSDAVIILMVILLNAVIGVIQESKAEKALEELKKMASPKAIVKRDGKFSEIASEQVVPGDIVIIDAGRYIPADLRLVETVNLKVEESSLTGESVSVEKDANWKADKEIPLGEQKNIAFMSTLSTYGRGTGVVVHTGMETELGKIARMLGKQEKEVTPLQKKLADLGKVLGIGAIIVSIVIFLIGYFQGRAPLEMFLIAVSLAVAAIPEGLPAIVTIVLAIGVQRMIKRHAVVRKLPAVETLGAVSVICSDKTGTLTQNKMTVTKIYVNNEQLPIKQLTFTDPTAKRLIENMILCNDAVANNEEQTGDPTEIALIEAAQTFGLNKNEMNQQYPRIFEIPFDSDRKMMTTVHQSGNENIVMVKGAIERILDRVSYIEQNNIKIRVTDEHKNEIMKQANKMSNNALRVLAYAYKYTDPTSTSSENLETDLIFLGLTGMIDPPREEVKASIAQCKSAGIQTIMITGDHHQTALAIAKELGIAEHEDETMTGTELNALSDEKLKEKVSHIHVFARVSPEHKVRIVKAFKENGKIVSMTGDGVNDAPSLKQADVGVAMGITGTDVAKGAADIILTDDNFSTITAAVEEGRNIYKNIKKSILFLLSCNLGEIFTLFFGILMGWPAPLTAVHILWVNLITDTLPAISLGVDPDDPDVMKDKPRNPEENIFSKGAGTFTILNGLLIGFLTLFAFIEGLKFYSNASSIFQIDFSNINKETLIYAQTMAFSTLSITQLFHSFNLRHEKKSIFSTGVFSNRLLVSAVIAGIGIQIAIVSIPLFNNWFHIQALDIKNWAFIFGLAIVPVIVNEIMKAFKRTIGS</sequence>
<evidence type="ECO:0000256" key="17">
    <source>
        <dbReference type="ARBA" id="ARBA00048694"/>
    </source>
</evidence>
<feature type="transmembrane region" description="Helical" evidence="18">
    <location>
        <begin position="669"/>
        <end position="691"/>
    </location>
</feature>
<dbReference type="EC" id="7.2.2.10" evidence="3"/>
<dbReference type="SUPFAM" id="SSF81660">
    <property type="entry name" value="Metal cation-transporting ATPase, ATP-binding domain N"/>
    <property type="match status" value="1"/>
</dbReference>
<dbReference type="InterPro" id="IPR023299">
    <property type="entry name" value="ATPase_P-typ_cyto_dom_N"/>
</dbReference>
<keyword evidence="5" id="KW-1003">Cell membrane</keyword>